<gene>
    <name evidence="1" type="ORF">H4S07_003954</name>
</gene>
<sequence length="294" mass="33154">MHPIWVLRLEGCVLRRYATHGRAAMFAQLGDAYQTLGVGRESTGGEIKWRYYQLCRELHPDAHRTGSDAKPASITLGEHAWHTLGDEGRRRLVSEQFASVVSAYKVLSDAEVRREYDEYRKQLRHPARILRADPWAAERPAPHGEKSREQRLADRRLTAGVFGLLGGMMVVSWAKRQALREDELRLAELRHRMATNALEDAHRRAREKWREAPPGHVMEYEAARLAPAVGRPDELWPQGAGLGLLAVLHESQLCGVRARAAVGGADIARHRARTQRALQEDSVVSRYMALAEEG</sequence>
<reference evidence="1" key="1">
    <citation type="submission" date="2022-07" db="EMBL/GenBank/DDBJ databases">
        <title>Phylogenomic reconstructions and comparative analyses of Kickxellomycotina fungi.</title>
        <authorList>
            <person name="Reynolds N.K."/>
            <person name="Stajich J.E."/>
            <person name="Barry K."/>
            <person name="Grigoriev I.V."/>
            <person name="Crous P."/>
            <person name="Smith M.E."/>
        </authorList>
    </citation>
    <scope>NUCLEOTIDE SEQUENCE</scope>
    <source>
        <strain evidence="1">CBS 102833</strain>
    </source>
</reference>
<accession>A0ACC1LD40</accession>
<comment type="caution">
    <text evidence="1">The sequence shown here is derived from an EMBL/GenBank/DDBJ whole genome shotgun (WGS) entry which is preliminary data.</text>
</comment>
<proteinExistence type="predicted"/>
<evidence type="ECO:0000313" key="2">
    <source>
        <dbReference type="Proteomes" id="UP001140096"/>
    </source>
</evidence>
<dbReference type="EMBL" id="JANBUP010001440">
    <property type="protein sequence ID" value="KAJ2805722.1"/>
    <property type="molecule type" value="Genomic_DNA"/>
</dbReference>
<evidence type="ECO:0000313" key="1">
    <source>
        <dbReference type="EMBL" id="KAJ2805722.1"/>
    </source>
</evidence>
<keyword evidence="2" id="KW-1185">Reference proteome</keyword>
<protein>
    <submittedName>
        <fullName evidence="1">Uncharacterized protein</fullName>
    </submittedName>
</protein>
<organism evidence="1 2">
    <name type="scientific">Coemansia furcata</name>
    <dbReference type="NCBI Taxonomy" id="417177"/>
    <lineage>
        <taxon>Eukaryota</taxon>
        <taxon>Fungi</taxon>
        <taxon>Fungi incertae sedis</taxon>
        <taxon>Zoopagomycota</taxon>
        <taxon>Kickxellomycotina</taxon>
        <taxon>Kickxellomycetes</taxon>
        <taxon>Kickxellales</taxon>
        <taxon>Kickxellaceae</taxon>
        <taxon>Coemansia</taxon>
    </lineage>
</organism>
<dbReference type="Proteomes" id="UP001140096">
    <property type="component" value="Unassembled WGS sequence"/>
</dbReference>
<name>A0ACC1LD40_9FUNG</name>